<feature type="compositionally biased region" description="Low complexity" evidence="1">
    <location>
        <begin position="44"/>
        <end position="55"/>
    </location>
</feature>
<feature type="region of interest" description="Disordered" evidence="1">
    <location>
        <begin position="560"/>
        <end position="753"/>
    </location>
</feature>
<feature type="compositionally biased region" description="Pro residues" evidence="1">
    <location>
        <begin position="675"/>
        <end position="687"/>
    </location>
</feature>
<feature type="compositionally biased region" description="Basic and acidic residues" evidence="1">
    <location>
        <begin position="226"/>
        <end position="253"/>
    </location>
</feature>
<feature type="compositionally biased region" description="Basic and acidic residues" evidence="1">
    <location>
        <begin position="507"/>
        <end position="545"/>
    </location>
</feature>
<sequence>MSSRRNHLEDIPPPPYSETDIYSTTSGPSPINPTPPTTASFRRNSSNSDDTSTNDGEIIYTPPLTPRSAQSNTVDFVPAPSAPLGVSPSPERTDRTPEAQAYFDSRPLSGVHVGNVTTVEITLANDPAQTDLETIAGIDRITIGNGDRDVTREDWMTFVNYLLPGFVERTNERVVNRKLRAEGIENSSHNGSEKGGDGNGSDRSQAEVLLDRIRSPTGSEDGVEGVEAKRERVERMDQQREERMPGGWEERFDSAQGQGQSQSQSQTQGQGQQQRGPGGWMGRFGPFGGIDGERISIGDSFVVDGRTGHLKIGGIVADTNGISINGWSPGNMFGGRGGHQGRGGPGGWCYPPGRMGCPPPAMGAGMPGMPACPPRWAWGGAGGRGACGGQRPERSHHYFGRGGRGGWWSHRWAQGPTQQEQPGQRGQEGEQGVNTAQDAGPSAAQDQDRGRPQQPSSKDRHRSRSSSASSISSRSSSSSESSAGSLPAYDELKDTELPAMKAYLSESLRHPEQQITKEKVRQAKQQLREARREINEPVNMAHDRKALRREVKELMREWKQLKKEQKRQRRQLRKEKRQRRKEERRERRQTRKEMRRAEKEFHRHGHRGGPPPPHGPPPRGPPPPHGPHHLPPHGPPLPQMPPPQMPMPPMPMPMPMPHMPMAPPPPHMQPHGPSGLPPTPQSQPPPSYRGLSFDAPANGPPTPTGFPFGRPGPLPPGAWPQESDNTTPQSPPQQNTNALMRLRGRSLSNTPTC</sequence>
<feature type="compositionally biased region" description="Pro residues" evidence="1">
    <location>
        <begin position="698"/>
        <end position="718"/>
    </location>
</feature>
<comment type="caution">
    <text evidence="2">The sequence shown here is derived from an EMBL/GenBank/DDBJ whole genome shotgun (WGS) entry which is preliminary data.</text>
</comment>
<feature type="compositionally biased region" description="Low complexity" evidence="1">
    <location>
        <begin position="414"/>
        <end position="425"/>
    </location>
</feature>
<dbReference type="PANTHER" id="PTHR45725">
    <property type="entry name" value="FORMIN HOMOLOGY 2 FAMILY MEMBER"/>
    <property type="match status" value="1"/>
</dbReference>
<reference evidence="2" key="1">
    <citation type="submission" date="2023-06" db="EMBL/GenBank/DDBJ databases">
        <title>Genome-scale phylogeny and comparative genomics of the fungal order Sordariales.</title>
        <authorList>
            <consortium name="Lawrence Berkeley National Laboratory"/>
            <person name="Hensen N."/>
            <person name="Bonometti L."/>
            <person name="Westerberg I."/>
            <person name="Brannstrom I.O."/>
            <person name="Guillou S."/>
            <person name="Cros-Aarteil S."/>
            <person name="Calhoun S."/>
            <person name="Haridas S."/>
            <person name="Kuo A."/>
            <person name="Mondo S."/>
            <person name="Pangilinan J."/>
            <person name="Riley R."/>
            <person name="Labutti K."/>
            <person name="Andreopoulos B."/>
            <person name="Lipzen A."/>
            <person name="Chen C."/>
            <person name="Yanf M."/>
            <person name="Daum C."/>
            <person name="Ng V."/>
            <person name="Clum A."/>
            <person name="Steindorff A."/>
            <person name="Ohm R."/>
            <person name="Martin F."/>
            <person name="Silar P."/>
            <person name="Natvig D."/>
            <person name="Lalanne C."/>
            <person name="Gautier V."/>
            <person name="Ament-Velasquez S.L."/>
            <person name="Kruys A."/>
            <person name="Hutchinson M.I."/>
            <person name="Powell A.J."/>
            <person name="Barry K."/>
            <person name="Miller A.N."/>
            <person name="Grigoriev I.V."/>
            <person name="Debuchy R."/>
            <person name="Gladieux P."/>
            <person name="Thoren M.H."/>
            <person name="Johannesson H."/>
        </authorList>
    </citation>
    <scope>NUCLEOTIDE SEQUENCE</scope>
    <source>
        <strain evidence="2">CBS 540.89</strain>
    </source>
</reference>
<feature type="region of interest" description="Disordered" evidence="1">
    <location>
        <begin position="212"/>
        <end position="283"/>
    </location>
</feature>
<dbReference type="PANTHER" id="PTHR45725:SF18">
    <property type="entry name" value="ORC1-LIKE AAA ATPASE DOMAIN-CONTAINING PROTEIN"/>
    <property type="match status" value="1"/>
</dbReference>
<name>A0AA40A3T3_9PEZI</name>
<evidence type="ECO:0000313" key="2">
    <source>
        <dbReference type="EMBL" id="KAK0708752.1"/>
    </source>
</evidence>
<proteinExistence type="predicted"/>
<dbReference type="Proteomes" id="UP001172159">
    <property type="component" value="Unassembled WGS sequence"/>
</dbReference>
<organism evidence="2 3">
    <name type="scientific">Apiosordaria backusii</name>
    <dbReference type="NCBI Taxonomy" id="314023"/>
    <lineage>
        <taxon>Eukaryota</taxon>
        <taxon>Fungi</taxon>
        <taxon>Dikarya</taxon>
        <taxon>Ascomycota</taxon>
        <taxon>Pezizomycotina</taxon>
        <taxon>Sordariomycetes</taxon>
        <taxon>Sordariomycetidae</taxon>
        <taxon>Sordariales</taxon>
        <taxon>Lasiosphaeriaceae</taxon>
        <taxon>Apiosordaria</taxon>
    </lineage>
</organism>
<feature type="region of interest" description="Disordered" evidence="1">
    <location>
        <begin position="408"/>
        <end position="545"/>
    </location>
</feature>
<feature type="compositionally biased region" description="Basic residues" evidence="1">
    <location>
        <begin position="564"/>
        <end position="579"/>
    </location>
</feature>
<feature type="region of interest" description="Disordered" evidence="1">
    <location>
        <begin position="1"/>
        <end position="95"/>
    </location>
</feature>
<accession>A0AA40A3T3</accession>
<evidence type="ECO:0000256" key="1">
    <source>
        <dbReference type="SAM" id="MobiDB-lite"/>
    </source>
</evidence>
<feature type="compositionally biased region" description="Pro residues" evidence="1">
    <location>
        <begin position="609"/>
        <end position="625"/>
    </location>
</feature>
<feature type="compositionally biased region" description="Polar residues" evidence="1">
    <location>
        <begin position="722"/>
        <end position="738"/>
    </location>
</feature>
<protein>
    <submittedName>
        <fullName evidence="2">Uncharacterized protein</fullName>
    </submittedName>
</protein>
<feature type="compositionally biased region" description="Pro residues" evidence="1">
    <location>
        <begin position="632"/>
        <end position="668"/>
    </location>
</feature>
<gene>
    <name evidence="2" type="ORF">B0T21DRAFT_387481</name>
</gene>
<feature type="region of interest" description="Disordered" evidence="1">
    <location>
        <begin position="184"/>
        <end position="203"/>
    </location>
</feature>
<dbReference type="AlphaFoldDB" id="A0AA40A3T3"/>
<feature type="compositionally biased region" description="Basic and acidic residues" evidence="1">
    <location>
        <begin position="580"/>
        <end position="601"/>
    </location>
</feature>
<feature type="compositionally biased region" description="Polar residues" evidence="1">
    <location>
        <begin position="20"/>
        <end position="29"/>
    </location>
</feature>
<feature type="compositionally biased region" description="Basic and acidic residues" evidence="1">
    <location>
        <begin position="1"/>
        <end position="10"/>
    </location>
</feature>
<dbReference type="InterPro" id="IPR051425">
    <property type="entry name" value="Formin_Homology"/>
</dbReference>
<dbReference type="EMBL" id="JAUKTV010000018">
    <property type="protein sequence ID" value="KAK0708752.1"/>
    <property type="molecule type" value="Genomic_DNA"/>
</dbReference>
<feature type="compositionally biased region" description="Low complexity" evidence="1">
    <location>
        <begin position="465"/>
        <end position="482"/>
    </location>
</feature>
<feature type="compositionally biased region" description="Low complexity" evidence="1">
    <location>
        <begin position="256"/>
        <end position="275"/>
    </location>
</feature>
<evidence type="ECO:0000313" key="3">
    <source>
        <dbReference type="Proteomes" id="UP001172159"/>
    </source>
</evidence>
<keyword evidence="3" id="KW-1185">Reference proteome</keyword>